<sequence>MRFLNKACVQTGSSHPWMLCTVTQVEETKQMLRMIPILIATFLPSVMVAQCNTLFIKQGTTLDRNIGKFKLPAASLNAFVTISMLVCIAIYDRYLVTICKGGQKTQEASLSFKEWELDHGLVENGAIVPKTVFILLPQFVLMGAADACLEAARAEFFYDQAPENMKSLGTSYSMTSMGIGNFLSTCILSLVSDITKKHGHKGWILNNLNASHLDYYFALLAVLSALNFIFFVVMTKFYSYKAEISDSMDMLREELERPKYRVAYDLALT</sequence>
<evidence type="ECO:0000256" key="1">
    <source>
        <dbReference type="ARBA" id="ARBA00004141"/>
    </source>
</evidence>
<dbReference type="Proteomes" id="UP000325577">
    <property type="component" value="Linkage Group LG0"/>
</dbReference>
<keyword evidence="3 7" id="KW-0812">Transmembrane</keyword>
<evidence type="ECO:0000256" key="7">
    <source>
        <dbReference type="SAM" id="Phobius"/>
    </source>
</evidence>
<keyword evidence="5 7" id="KW-0472">Membrane</keyword>
<feature type="transmembrane region" description="Helical" evidence="7">
    <location>
        <begin position="76"/>
        <end position="96"/>
    </location>
</feature>
<feature type="transmembrane region" description="Helical" evidence="7">
    <location>
        <begin position="174"/>
        <end position="195"/>
    </location>
</feature>
<evidence type="ECO:0000313" key="8">
    <source>
        <dbReference type="EMBL" id="KAA8548862.1"/>
    </source>
</evidence>
<proteinExistence type="inferred from homology"/>
<name>A0A5J5C4N9_9ASTE</name>
<evidence type="ECO:0000256" key="6">
    <source>
        <dbReference type="ARBA" id="ARBA00044504"/>
    </source>
</evidence>
<comment type="similarity">
    <text evidence="2">Belongs to the major facilitator superfamily. Proton-dependent oligopeptide transporter (POT/PTR) (TC 2.A.17) family.</text>
</comment>
<accession>A0A5J5C4N9</accession>
<evidence type="ECO:0000256" key="3">
    <source>
        <dbReference type="ARBA" id="ARBA00022692"/>
    </source>
</evidence>
<evidence type="ECO:0008006" key="10">
    <source>
        <dbReference type="Google" id="ProtNLM"/>
    </source>
</evidence>
<dbReference type="InterPro" id="IPR000109">
    <property type="entry name" value="POT_fam"/>
</dbReference>
<protein>
    <recommendedName>
        <fullName evidence="10">Major facilitator superfamily (MFS) profile domain-containing protein</fullName>
    </recommendedName>
</protein>
<dbReference type="SUPFAM" id="SSF103473">
    <property type="entry name" value="MFS general substrate transporter"/>
    <property type="match status" value="1"/>
</dbReference>
<reference evidence="8 9" key="1">
    <citation type="submission" date="2019-09" db="EMBL/GenBank/DDBJ databases">
        <title>A chromosome-level genome assembly of the Chinese tupelo Nyssa sinensis.</title>
        <authorList>
            <person name="Yang X."/>
            <person name="Kang M."/>
            <person name="Yang Y."/>
            <person name="Xiong H."/>
            <person name="Wang M."/>
            <person name="Zhang Z."/>
            <person name="Wang Z."/>
            <person name="Wu H."/>
            <person name="Ma T."/>
            <person name="Liu J."/>
            <person name="Xi Z."/>
        </authorList>
    </citation>
    <scope>NUCLEOTIDE SEQUENCE [LARGE SCALE GENOMIC DNA]</scope>
    <source>
        <strain evidence="8">J267</strain>
        <tissue evidence="8">Leaf</tissue>
    </source>
</reference>
<dbReference type="AlphaFoldDB" id="A0A5J5C4N9"/>
<dbReference type="OrthoDB" id="1724749at2759"/>
<evidence type="ECO:0000256" key="4">
    <source>
        <dbReference type="ARBA" id="ARBA00022989"/>
    </source>
</evidence>
<dbReference type="EMBL" id="CM018031">
    <property type="protein sequence ID" value="KAA8548862.1"/>
    <property type="molecule type" value="Genomic_DNA"/>
</dbReference>
<comment type="subcellular location">
    <subcellularLocation>
        <location evidence="1">Membrane</location>
        <topology evidence="1">Multi-pass membrane protein</topology>
    </subcellularLocation>
</comment>
<dbReference type="Gene3D" id="1.20.1250.20">
    <property type="entry name" value="MFS general substrate transporter like domains"/>
    <property type="match status" value="1"/>
</dbReference>
<feature type="transmembrane region" description="Helical" evidence="7">
    <location>
        <begin position="215"/>
        <end position="238"/>
    </location>
</feature>
<dbReference type="GO" id="GO:0022857">
    <property type="term" value="F:transmembrane transporter activity"/>
    <property type="evidence" value="ECO:0007669"/>
    <property type="project" value="InterPro"/>
</dbReference>
<evidence type="ECO:0000256" key="5">
    <source>
        <dbReference type="ARBA" id="ARBA00023136"/>
    </source>
</evidence>
<keyword evidence="9" id="KW-1185">Reference proteome</keyword>
<dbReference type="GO" id="GO:0016020">
    <property type="term" value="C:membrane"/>
    <property type="evidence" value="ECO:0007669"/>
    <property type="project" value="UniProtKB-SubCell"/>
</dbReference>
<feature type="transmembrane region" description="Helical" evidence="7">
    <location>
        <begin position="37"/>
        <end position="56"/>
    </location>
</feature>
<evidence type="ECO:0000313" key="9">
    <source>
        <dbReference type="Proteomes" id="UP000325577"/>
    </source>
</evidence>
<dbReference type="InterPro" id="IPR036259">
    <property type="entry name" value="MFS_trans_sf"/>
</dbReference>
<evidence type="ECO:0000256" key="2">
    <source>
        <dbReference type="ARBA" id="ARBA00005982"/>
    </source>
</evidence>
<gene>
    <name evidence="8" type="ORF">F0562_000546</name>
</gene>
<organism evidence="8 9">
    <name type="scientific">Nyssa sinensis</name>
    <dbReference type="NCBI Taxonomy" id="561372"/>
    <lineage>
        <taxon>Eukaryota</taxon>
        <taxon>Viridiplantae</taxon>
        <taxon>Streptophyta</taxon>
        <taxon>Embryophyta</taxon>
        <taxon>Tracheophyta</taxon>
        <taxon>Spermatophyta</taxon>
        <taxon>Magnoliopsida</taxon>
        <taxon>eudicotyledons</taxon>
        <taxon>Gunneridae</taxon>
        <taxon>Pentapetalae</taxon>
        <taxon>asterids</taxon>
        <taxon>Cornales</taxon>
        <taxon>Nyssaceae</taxon>
        <taxon>Nyssa</taxon>
    </lineage>
</organism>
<keyword evidence="4 7" id="KW-1133">Transmembrane helix</keyword>
<dbReference type="PANTHER" id="PTHR11654">
    <property type="entry name" value="OLIGOPEPTIDE TRANSPORTER-RELATED"/>
    <property type="match status" value="1"/>
</dbReference>
<comment type="similarity">
    <text evidence="6">Belongs to the major facilitator superfamily. Phosphate:H(+) symporter (TC 2.A.1.9) family.</text>
</comment>
<dbReference type="Pfam" id="PF00854">
    <property type="entry name" value="PTR2"/>
    <property type="match status" value="2"/>
</dbReference>